<dbReference type="Proteomes" id="UP000014216">
    <property type="component" value="Unassembled WGS sequence"/>
</dbReference>
<feature type="transmembrane region" description="Helical" evidence="14">
    <location>
        <begin position="202"/>
        <end position="223"/>
    </location>
</feature>
<evidence type="ECO:0000313" key="15">
    <source>
        <dbReference type="EMBL" id="EMS78095.1"/>
    </source>
</evidence>
<dbReference type="PANTHER" id="PTHR30622">
    <property type="entry name" value="UNDECAPRENYL-DIPHOSPHATASE"/>
    <property type="match status" value="1"/>
</dbReference>
<evidence type="ECO:0000256" key="5">
    <source>
        <dbReference type="ARBA" id="ARBA00022475"/>
    </source>
</evidence>
<comment type="miscellaneous">
    <text evidence="14">Bacitracin is thought to be involved in the inhibition of peptidoglycan synthesis by sequestering undecaprenyl diphosphate, thereby reducing the pool of lipid carrier available.</text>
</comment>
<dbReference type="GO" id="GO:0009252">
    <property type="term" value="P:peptidoglycan biosynthetic process"/>
    <property type="evidence" value="ECO:0007669"/>
    <property type="project" value="UniProtKB-KW"/>
</dbReference>
<dbReference type="AlphaFoldDB" id="S0FTT4"/>
<evidence type="ECO:0000256" key="14">
    <source>
        <dbReference type="HAMAP-Rule" id="MF_01006"/>
    </source>
</evidence>
<feature type="transmembrane region" description="Helical" evidence="14">
    <location>
        <begin position="266"/>
        <end position="282"/>
    </location>
</feature>
<name>S0FTT4_9BACT</name>
<dbReference type="PANTHER" id="PTHR30622:SF2">
    <property type="entry name" value="UNDECAPRENYL-DIPHOSPHATASE"/>
    <property type="match status" value="1"/>
</dbReference>
<keyword evidence="9 14" id="KW-0472">Membrane</keyword>
<keyword evidence="14" id="KW-0133">Cell shape</keyword>
<sequence length="283" mass="30208">MSLIKEMASYMEIYQAVILGILQGLTEFLPVSSSGHLVLGQLFFGITESSLAFNISVHMGTLGAVALVYFADIRGMVLSVLSGMAKTIKRQPVAFESDAHLKLAVFIMAGSVPTALIGMGLKKFEDVLFTSGLLVGAMLLVTGTILWISRGFYRTEKTGTPLDLKRSLIIGVSQGLAVIPGISRAGTTIACGMFCGLDRQTAARFSFILSIPAILGAQLISILESLDQGVQFDAVVIYGTLTAFVSGLMALKLLIKLVHAGKFHLFAPYCWVLGILVVLSTII</sequence>
<dbReference type="GO" id="GO:0046677">
    <property type="term" value="P:response to antibiotic"/>
    <property type="evidence" value="ECO:0007669"/>
    <property type="project" value="UniProtKB-UniRule"/>
</dbReference>
<dbReference type="InterPro" id="IPR003824">
    <property type="entry name" value="UppP"/>
</dbReference>
<evidence type="ECO:0000256" key="1">
    <source>
        <dbReference type="ARBA" id="ARBA00004651"/>
    </source>
</evidence>
<evidence type="ECO:0000256" key="10">
    <source>
        <dbReference type="ARBA" id="ARBA00023251"/>
    </source>
</evidence>
<evidence type="ECO:0000256" key="13">
    <source>
        <dbReference type="ARBA" id="ARBA00047594"/>
    </source>
</evidence>
<evidence type="ECO:0000256" key="11">
    <source>
        <dbReference type="ARBA" id="ARBA00032707"/>
    </source>
</evidence>
<feature type="transmembrane region" description="Helical" evidence="14">
    <location>
        <begin position="99"/>
        <end position="121"/>
    </location>
</feature>
<comment type="function">
    <text evidence="14">Catalyzes the dephosphorylation of undecaprenyl diphosphate (UPP). Confers resistance to bacitracin.</text>
</comment>
<comment type="catalytic activity">
    <reaction evidence="13 14">
        <text>di-trans,octa-cis-undecaprenyl diphosphate + H2O = di-trans,octa-cis-undecaprenyl phosphate + phosphate + H(+)</text>
        <dbReference type="Rhea" id="RHEA:28094"/>
        <dbReference type="ChEBI" id="CHEBI:15377"/>
        <dbReference type="ChEBI" id="CHEBI:15378"/>
        <dbReference type="ChEBI" id="CHEBI:43474"/>
        <dbReference type="ChEBI" id="CHEBI:58405"/>
        <dbReference type="ChEBI" id="CHEBI:60392"/>
        <dbReference type="EC" id="3.6.1.27"/>
    </reaction>
</comment>
<comment type="subcellular location">
    <subcellularLocation>
        <location evidence="1 14">Cell membrane</location>
        <topology evidence="1 14">Multi-pass membrane protein</topology>
    </subcellularLocation>
</comment>
<feature type="transmembrane region" description="Helical" evidence="14">
    <location>
        <begin position="12"/>
        <end position="31"/>
    </location>
</feature>
<keyword evidence="7 14" id="KW-0378">Hydrolase</keyword>
<feature type="transmembrane region" description="Helical" evidence="14">
    <location>
        <begin position="235"/>
        <end position="254"/>
    </location>
</feature>
<dbReference type="GO" id="GO:0071555">
    <property type="term" value="P:cell wall organization"/>
    <property type="evidence" value="ECO:0007669"/>
    <property type="project" value="UniProtKB-KW"/>
</dbReference>
<evidence type="ECO:0000256" key="2">
    <source>
        <dbReference type="ARBA" id="ARBA00010621"/>
    </source>
</evidence>
<evidence type="ECO:0000256" key="8">
    <source>
        <dbReference type="ARBA" id="ARBA00022989"/>
    </source>
</evidence>
<dbReference type="EC" id="3.6.1.27" evidence="3 14"/>
<keyword evidence="16" id="KW-1185">Reference proteome</keyword>
<feature type="transmembrane region" description="Helical" evidence="14">
    <location>
        <begin position="127"/>
        <end position="148"/>
    </location>
</feature>
<keyword evidence="14" id="KW-0573">Peptidoglycan synthesis</keyword>
<evidence type="ECO:0000313" key="16">
    <source>
        <dbReference type="Proteomes" id="UP000014216"/>
    </source>
</evidence>
<gene>
    <name evidence="14 15" type="primary">uppP</name>
    <name evidence="15" type="ORF">Dpo_10c00880</name>
</gene>
<keyword evidence="5 14" id="KW-1003">Cell membrane</keyword>
<keyword evidence="14" id="KW-0961">Cell wall biogenesis/degradation</keyword>
<dbReference type="GO" id="GO:0005886">
    <property type="term" value="C:plasma membrane"/>
    <property type="evidence" value="ECO:0007669"/>
    <property type="project" value="UniProtKB-SubCell"/>
</dbReference>
<proteinExistence type="inferred from homology"/>
<dbReference type="PATRIC" id="fig|1286635.3.peg.3933"/>
<comment type="caution">
    <text evidence="15">The sequence shown here is derived from an EMBL/GenBank/DDBJ whole genome shotgun (WGS) entry which is preliminary data.</text>
</comment>
<dbReference type="Pfam" id="PF02673">
    <property type="entry name" value="BacA"/>
    <property type="match status" value="1"/>
</dbReference>
<evidence type="ECO:0000256" key="12">
    <source>
        <dbReference type="ARBA" id="ARBA00032932"/>
    </source>
</evidence>
<keyword evidence="10 14" id="KW-0046">Antibiotic resistance</keyword>
<keyword evidence="8 14" id="KW-1133">Transmembrane helix</keyword>
<evidence type="ECO:0000256" key="6">
    <source>
        <dbReference type="ARBA" id="ARBA00022692"/>
    </source>
</evidence>
<organism evidence="15 16">
    <name type="scientific">Desulfotignum phosphitoxidans DSM 13687</name>
    <dbReference type="NCBI Taxonomy" id="1286635"/>
    <lineage>
        <taxon>Bacteria</taxon>
        <taxon>Pseudomonadati</taxon>
        <taxon>Thermodesulfobacteriota</taxon>
        <taxon>Desulfobacteria</taxon>
        <taxon>Desulfobacterales</taxon>
        <taxon>Desulfobacteraceae</taxon>
        <taxon>Desulfotignum</taxon>
    </lineage>
</organism>
<dbReference type="HAMAP" id="MF_01006">
    <property type="entry name" value="Undec_diphosphatase"/>
    <property type="match status" value="1"/>
</dbReference>
<evidence type="ECO:0000256" key="3">
    <source>
        <dbReference type="ARBA" id="ARBA00012374"/>
    </source>
</evidence>
<accession>S0FTT4</accession>
<feature type="transmembrane region" description="Helical" evidence="14">
    <location>
        <begin position="51"/>
        <end position="71"/>
    </location>
</feature>
<reference evidence="15 16" key="1">
    <citation type="journal article" date="2013" name="Genome Announc.">
        <title>Draft Genome Sequence of Desulfotignum phosphitoxidans DSM 13687 Strain FiPS-3.</title>
        <authorList>
            <person name="Poehlein A."/>
            <person name="Daniel R."/>
            <person name="Simeonova D.D."/>
        </authorList>
    </citation>
    <scope>NUCLEOTIDE SEQUENCE [LARGE SCALE GENOMIC DNA]</scope>
    <source>
        <strain evidence="15 16">DSM 13687</strain>
    </source>
</reference>
<comment type="similarity">
    <text evidence="2 14">Belongs to the UppP family.</text>
</comment>
<evidence type="ECO:0000256" key="9">
    <source>
        <dbReference type="ARBA" id="ARBA00023136"/>
    </source>
</evidence>
<evidence type="ECO:0000256" key="4">
    <source>
        <dbReference type="ARBA" id="ARBA00021581"/>
    </source>
</evidence>
<keyword evidence="6 14" id="KW-0812">Transmembrane</keyword>
<evidence type="ECO:0000256" key="7">
    <source>
        <dbReference type="ARBA" id="ARBA00022801"/>
    </source>
</evidence>
<protein>
    <recommendedName>
        <fullName evidence="4 14">Undecaprenyl-diphosphatase</fullName>
        <ecNumber evidence="3 14">3.6.1.27</ecNumber>
    </recommendedName>
    <alternativeName>
        <fullName evidence="12 14">Bacitracin resistance protein</fullName>
    </alternativeName>
    <alternativeName>
        <fullName evidence="11 14">Undecaprenyl pyrophosphate phosphatase</fullName>
    </alternativeName>
</protein>
<dbReference type="EMBL" id="APJX01000010">
    <property type="protein sequence ID" value="EMS78095.1"/>
    <property type="molecule type" value="Genomic_DNA"/>
</dbReference>
<dbReference type="GO" id="GO:0008360">
    <property type="term" value="P:regulation of cell shape"/>
    <property type="evidence" value="ECO:0007669"/>
    <property type="project" value="UniProtKB-KW"/>
</dbReference>
<dbReference type="GO" id="GO:0050380">
    <property type="term" value="F:undecaprenyl-diphosphatase activity"/>
    <property type="evidence" value="ECO:0007669"/>
    <property type="project" value="UniProtKB-UniRule"/>
</dbReference>